<dbReference type="GO" id="GO:0042806">
    <property type="term" value="F:fucose binding"/>
    <property type="evidence" value="ECO:0007669"/>
    <property type="project" value="UniProtKB-ARBA"/>
</dbReference>
<dbReference type="GO" id="GO:0010185">
    <property type="term" value="P:regulation of cellular defense response"/>
    <property type="evidence" value="ECO:0007669"/>
    <property type="project" value="UniProtKB-ARBA"/>
</dbReference>
<feature type="domain" description="Fucolectin tachylectin-4 pentraxin-1" evidence="8">
    <location>
        <begin position="640"/>
        <end position="782"/>
    </location>
</feature>
<feature type="domain" description="Fucolectin tachylectin-4 pentraxin-1" evidence="8">
    <location>
        <begin position="209"/>
        <end position="350"/>
    </location>
</feature>
<evidence type="ECO:0000313" key="10">
    <source>
        <dbReference type="RefSeq" id="XP_031759076.1"/>
    </source>
</evidence>
<dbReference type="InterPro" id="IPR051941">
    <property type="entry name" value="BG_Antigen-Binding_Lectin"/>
</dbReference>
<dbReference type="InterPro" id="IPR008979">
    <property type="entry name" value="Galactose-bd-like_sf"/>
</dbReference>
<evidence type="ECO:0000256" key="4">
    <source>
        <dbReference type="ARBA" id="ARBA00022723"/>
    </source>
</evidence>
<dbReference type="AGR" id="Xenbase:XB-GENE-5839288"/>
<feature type="domain" description="Fucolectin tachylectin-4 pentraxin-1" evidence="8">
    <location>
        <begin position="353"/>
        <end position="496"/>
    </location>
</feature>
<dbReference type="AlphaFoldDB" id="A0A8J1JR65"/>
<protein>
    <submittedName>
        <fullName evidence="10">Uncharacterized protein LOC100144955 isoform X1</fullName>
    </submittedName>
</protein>
<dbReference type="Gene3D" id="2.60.120.260">
    <property type="entry name" value="Galactose-binding domain-like"/>
    <property type="match status" value="8"/>
</dbReference>
<evidence type="ECO:0000256" key="6">
    <source>
        <dbReference type="ARBA" id="ARBA00022837"/>
    </source>
</evidence>
<evidence type="ECO:0000313" key="11">
    <source>
        <dbReference type="Xenbase" id="XB-GENE-5839288"/>
    </source>
</evidence>
<keyword evidence="4" id="KW-0479">Metal-binding</keyword>
<feature type="domain" description="Fucolectin tachylectin-4 pentraxin-1" evidence="8">
    <location>
        <begin position="810"/>
        <end position="953"/>
    </location>
</feature>
<comment type="function">
    <text evidence="1">Acts as a defensive agent. Recognizes blood group fucosylated oligosaccharides including A, B, H and Lewis B-type antigens. Does not recognize Lewis A antigen and has low affinity for monovalent haptens.</text>
</comment>
<dbReference type="RefSeq" id="XP_031759076.1">
    <property type="nucleotide sequence ID" value="XM_031903216.1"/>
</dbReference>
<name>A0A8J1JR65_XENTR</name>
<dbReference type="GO" id="GO:0001868">
    <property type="term" value="P:regulation of complement activation, lectin pathway"/>
    <property type="evidence" value="ECO:0007669"/>
    <property type="project" value="UniProtKB-ARBA"/>
</dbReference>
<dbReference type="InterPro" id="IPR006585">
    <property type="entry name" value="FTP1"/>
</dbReference>
<feature type="domain" description="Fucolectin tachylectin-4 pentraxin-1" evidence="8">
    <location>
        <begin position="954"/>
        <end position="1093"/>
    </location>
</feature>
<feature type="domain" description="Fucolectin tachylectin-4 pentraxin-1" evidence="8">
    <location>
        <begin position="65"/>
        <end position="208"/>
    </location>
</feature>
<dbReference type="OrthoDB" id="547680at2759"/>
<evidence type="ECO:0000256" key="3">
    <source>
        <dbReference type="ARBA" id="ARBA00011233"/>
    </source>
</evidence>
<dbReference type="SUPFAM" id="SSF49785">
    <property type="entry name" value="Galactose-binding domain-like"/>
    <property type="match status" value="8"/>
</dbReference>
<dbReference type="SMART" id="SM00607">
    <property type="entry name" value="FTP"/>
    <property type="match status" value="7"/>
</dbReference>
<comment type="similarity">
    <text evidence="2">Belongs to the fucolectin family.</text>
</comment>
<gene>
    <name evidence="11" type="primary">fucolectin-e</name>
    <name evidence="10" type="synonym">fucolectin</name>
</gene>
<evidence type="ECO:0000256" key="2">
    <source>
        <dbReference type="ARBA" id="ARBA00010147"/>
    </source>
</evidence>
<dbReference type="PANTHER" id="PTHR45713:SF21">
    <property type="entry name" value="MGC53587 PROTEIN"/>
    <property type="match status" value="1"/>
</dbReference>
<keyword evidence="9" id="KW-1185">Reference proteome</keyword>
<comment type="subunit">
    <text evidence="3">Homotrimer.</text>
</comment>
<feature type="domain" description="Fucolectin tachylectin-4 pentraxin-1" evidence="8">
    <location>
        <begin position="497"/>
        <end position="639"/>
    </location>
</feature>
<keyword evidence="6" id="KW-0106">Calcium</keyword>
<dbReference type="PANTHER" id="PTHR45713">
    <property type="entry name" value="FTP DOMAIN-CONTAINING PROTEIN"/>
    <property type="match status" value="1"/>
</dbReference>
<dbReference type="Proteomes" id="UP000008143">
    <property type="component" value="Chromosome 6"/>
</dbReference>
<dbReference type="Xenbase" id="XB-GENE-5839288">
    <property type="gene designation" value="fucolectin-e"/>
</dbReference>
<evidence type="ECO:0000313" key="9">
    <source>
        <dbReference type="Proteomes" id="UP000008143"/>
    </source>
</evidence>
<evidence type="ECO:0000256" key="5">
    <source>
        <dbReference type="ARBA" id="ARBA00022734"/>
    </source>
</evidence>
<evidence type="ECO:0000259" key="8">
    <source>
        <dbReference type="SMART" id="SM00607"/>
    </source>
</evidence>
<proteinExistence type="inferred from homology"/>
<accession>A0A8J1JR65</accession>
<sequence length="1101" mass="121249">MKLKLIKSITNPVCGTIFDVSKATITILCNGLEGRYVSVVIPGREEYLTLCEVEVYGRESNNVKAVNVARLGDVRQSSTYEPHYSAETAIDGIIETDISIHPCTHTFEDNPAWWRLDLKKVYKIETVLLVNRRDCCSERLLGAEIRVGNSADNDNPVCGAITNVTQATISLSCDWLLGRYVSVVIPGRAEYLTLCEVEVFGEEANNVTAVNVARLGDVRQSSTYEPHYSAETAIDGIIETDISIHPCTHTFDDNPAWWRLDLKKVYKVDSVVIVNRRDCCSERLLEAEIRVGNSADNDNPVCGNITNISQATITLHCNGTEGRYVSVVIPGRAEYLTLCEVEVYGEESNNSIAVNVARLGDVRQSSTYEPHYSAETAIDGIIETDISIHPCTHTFEDNPAWWRLDLKKVYKVDSVVIVNRRDCCSERLLEAEIRVGDSADNNNPVCDTIKVGSQGTITLCCEGLEGRYVSVVIPGREENLSLCEVEVYGQEAKAVEVNLARLGDVKQSSTYRPEYNAATAVDGNKNSNMMLGSCSHTNSDNPAWWQLDLKKRYQVEKVVIVNRGDCCGERLRGAEVRVGNSADNNNPVCGAITDASQATITLPCKGMKGRYVSVVIPGRNEYLTLCEVEVYGQEAKPDAVVNLAKSGRARQSSTYRPEYNAAAAIDGDKGTNIFQHPCSHTNPDNPAWWQLDLTKKYNIESVVIVNRGDCCSERLRGAEIRVGIFPFINSPVCDTVTDVSKPTITLNCNGMVGQYISVVIPGRQEYLTLCEVEVYGQEICLFFIRMKCIVVLLVGISMGWVHSCSPPPGANNLAQSGDVKQSSTFGAQYTAQKAVDGNKDTNMFQNSCSHTNNDKPSWWQLDLKKNYNIDTIVIANRGDCCAERLLRAEIRVGNSPDNNNPVCATITDVSKLTFPVCCNGMEGRYVSVVISDRAEYLQLCEVEVYGQEAKPADVNLARLGEASQSSTFSPKYNAAAAIDGNKDTNMMAGSCSHTNSDNPAWWQLDLKKRYQVEKVVIVNRGDCCGERLRGAEIRVGDSPDNNNPVCATVTDVSQLTLTLSCKGIPGRYVSVVIPGRAEYLQLCEVEVYGKEAESDGVKLCW</sequence>
<evidence type="ECO:0000256" key="1">
    <source>
        <dbReference type="ARBA" id="ARBA00002219"/>
    </source>
</evidence>
<dbReference type="Pfam" id="PF22633">
    <property type="entry name" value="F5_F8_type_C_2"/>
    <property type="match status" value="7"/>
</dbReference>
<keyword evidence="7" id="KW-1015">Disulfide bond</keyword>
<organism evidence="9 10">
    <name type="scientific">Xenopus tropicalis</name>
    <name type="common">Western clawed frog</name>
    <name type="synonym">Silurana tropicalis</name>
    <dbReference type="NCBI Taxonomy" id="8364"/>
    <lineage>
        <taxon>Eukaryota</taxon>
        <taxon>Metazoa</taxon>
        <taxon>Chordata</taxon>
        <taxon>Craniata</taxon>
        <taxon>Vertebrata</taxon>
        <taxon>Euteleostomi</taxon>
        <taxon>Amphibia</taxon>
        <taxon>Batrachia</taxon>
        <taxon>Anura</taxon>
        <taxon>Pipoidea</taxon>
        <taxon>Pipidae</taxon>
        <taxon>Xenopodinae</taxon>
        <taxon>Xenopus</taxon>
        <taxon>Silurana</taxon>
    </lineage>
</organism>
<evidence type="ECO:0000256" key="7">
    <source>
        <dbReference type="ARBA" id="ARBA00023157"/>
    </source>
</evidence>
<keyword evidence="5" id="KW-0430">Lectin</keyword>
<reference evidence="10" key="1">
    <citation type="submission" date="2025-08" db="UniProtKB">
        <authorList>
            <consortium name="RefSeq"/>
        </authorList>
    </citation>
    <scope>IDENTIFICATION</scope>
    <source>
        <strain evidence="10">Nigerian</strain>
        <tissue evidence="10">Liver and blood</tissue>
    </source>
</reference>
<dbReference type="GO" id="GO:0046872">
    <property type="term" value="F:metal ion binding"/>
    <property type="evidence" value="ECO:0007669"/>
    <property type="project" value="UniProtKB-KW"/>
</dbReference>